<feature type="region of interest" description="Disordered" evidence="1">
    <location>
        <begin position="91"/>
        <end position="122"/>
    </location>
</feature>
<dbReference type="AlphaFoldDB" id="A0A7J7N602"/>
<gene>
    <name evidence="2" type="ORF">GIB67_013255</name>
</gene>
<dbReference type="EMBL" id="JACGCM010001018">
    <property type="protein sequence ID" value="KAF6162641.1"/>
    <property type="molecule type" value="Genomic_DNA"/>
</dbReference>
<sequence length="122" mass="13526">MEFGSPYGTTWHTIPSIAMTSTVNVPTGYDFFTMSEGMQKLKLDMTLDLEAQRLHDQSRITHLTTDLRRTEYRLSQLNNYLDGEGVVVDWEDNEGEAGTSQVGTSRGRGSRGRTSQGGAAHP</sequence>
<evidence type="ECO:0000313" key="3">
    <source>
        <dbReference type="Proteomes" id="UP000541444"/>
    </source>
</evidence>
<proteinExistence type="predicted"/>
<accession>A0A7J7N602</accession>
<organism evidence="2 3">
    <name type="scientific">Kingdonia uniflora</name>
    <dbReference type="NCBI Taxonomy" id="39325"/>
    <lineage>
        <taxon>Eukaryota</taxon>
        <taxon>Viridiplantae</taxon>
        <taxon>Streptophyta</taxon>
        <taxon>Embryophyta</taxon>
        <taxon>Tracheophyta</taxon>
        <taxon>Spermatophyta</taxon>
        <taxon>Magnoliopsida</taxon>
        <taxon>Ranunculales</taxon>
        <taxon>Circaeasteraceae</taxon>
        <taxon>Kingdonia</taxon>
    </lineage>
</organism>
<dbReference type="Proteomes" id="UP000541444">
    <property type="component" value="Unassembled WGS sequence"/>
</dbReference>
<evidence type="ECO:0000256" key="1">
    <source>
        <dbReference type="SAM" id="MobiDB-lite"/>
    </source>
</evidence>
<name>A0A7J7N602_9MAGN</name>
<keyword evidence="3" id="KW-1185">Reference proteome</keyword>
<comment type="caution">
    <text evidence="2">The sequence shown here is derived from an EMBL/GenBank/DDBJ whole genome shotgun (WGS) entry which is preliminary data.</text>
</comment>
<reference evidence="2 3" key="1">
    <citation type="journal article" date="2020" name="IScience">
        <title>Genome Sequencing of the Endangered Kingdonia uniflora (Circaeasteraceae, Ranunculales) Reveals Potential Mechanisms of Evolutionary Specialization.</title>
        <authorList>
            <person name="Sun Y."/>
            <person name="Deng T."/>
            <person name="Zhang A."/>
            <person name="Moore M.J."/>
            <person name="Landis J.B."/>
            <person name="Lin N."/>
            <person name="Zhang H."/>
            <person name="Zhang X."/>
            <person name="Huang J."/>
            <person name="Zhang X."/>
            <person name="Sun H."/>
            <person name="Wang H."/>
        </authorList>
    </citation>
    <scope>NUCLEOTIDE SEQUENCE [LARGE SCALE GENOMIC DNA]</scope>
    <source>
        <strain evidence="2">TB1705</strain>
        <tissue evidence="2">Leaf</tissue>
    </source>
</reference>
<feature type="compositionally biased region" description="Low complexity" evidence="1">
    <location>
        <begin position="98"/>
        <end position="122"/>
    </location>
</feature>
<protein>
    <submittedName>
        <fullName evidence="2">Uncharacterized protein</fullName>
    </submittedName>
</protein>
<evidence type="ECO:0000313" key="2">
    <source>
        <dbReference type="EMBL" id="KAF6162641.1"/>
    </source>
</evidence>